<dbReference type="GO" id="GO:0006887">
    <property type="term" value="P:exocytosis"/>
    <property type="evidence" value="ECO:0007669"/>
    <property type="project" value="UniProtKB-KW"/>
</dbReference>
<sequence>MGFTTRCGLISRGVVLSQARCVRTGATNYLLDAGLQWGGAPAVKGVRDPAVELMHTLVTVHAEVFAGCEPLLDKTLGILVEGLIDTLLSLFLEHKDTNFKLWDANGYCQLMLELEYFETILNQYFTSGASESLKSLQGILLEKATESCLRESDDDDKQQGGTISPDELIALAQQCSSELLQSELERTRINTACFMESFPLEFAPESVKVAYASFRGSMDASNGVFMGAQAVGSTQRWR</sequence>
<dbReference type="PANTHER" id="PTHR13043:SF4">
    <property type="entry name" value="EXOCYST COMPLEX COMPONENT SEC5"/>
    <property type="match status" value="1"/>
</dbReference>
<dbReference type="GO" id="GO:0000145">
    <property type="term" value="C:exocyst"/>
    <property type="evidence" value="ECO:0007669"/>
    <property type="project" value="UniProtKB-UniRule"/>
</dbReference>
<dbReference type="EMBL" id="JAMZMK010006853">
    <property type="protein sequence ID" value="KAI7747048.1"/>
    <property type="molecule type" value="Genomic_DNA"/>
</dbReference>
<reference evidence="4" key="1">
    <citation type="submission" date="2022-06" db="EMBL/GenBank/DDBJ databases">
        <title>Uncovering the hologenomic basis of an extraordinary plant invasion.</title>
        <authorList>
            <person name="Bieker V.C."/>
            <person name="Martin M.D."/>
            <person name="Gilbert T."/>
            <person name="Hodgins K."/>
            <person name="Battlay P."/>
            <person name="Petersen B."/>
            <person name="Wilson J."/>
        </authorList>
    </citation>
    <scope>NUCLEOTIDE SEQUENCE</scope>
    <source>
        <strain evidence="4">AA19_3_7</strain>
        <tissue evidence="4">Leaf</tissue>
    </source>
</reference>
<dbReference type="InterPro" id="IPR029175">
    <property type="entry name" value="EXOC2/Sec5"/>
</dbReference>
<comment type="caution">
    <text evidence="4">The sequence shown here is derived from an EMBL/GenBank/DDBJ whole genome shotgun (WGS) entry which is preliminary data.</text>
</comment>
<dbReference type="GO" id="GO:0006893">
    <property type="term" value="P:Golgi to plasma membrane transport"/>
    <property type="evidence" value="ECO:0007669"/>
    <property type="project" value="UniProtKB-UniRule"/>
</dbReference>
<keyword evidence="1 2" id="KW-0813">Transport</keyword>
<evidence type="ECO:0000256" key="2">
    <source>
        <dbReference type="RuleBase" id="RU365069"/>
    </source>
</evidence>
<evidence type="ECO:0000259" key="3">
    <source>
        <dbReference type="Pfam" id="PF15469"/>
    </source>
</evidence>
<dbReference type="PANTHER" id="PTHR13043">
    <property type="entry name" value="EXOCYST COMPLEX COMPONENT SEC5"/>
    <property type="match status" value="1"/>
</dbReference>
<accession>A0AAD5CRN5</accession>
<evidence type="ECO:0000313" key="5">
    <source>
        <dbReference type="Proteomes" id="UP001206925"/>
    </source>
</evidence>
<proteinExistence type="inferred from homology"/>
<dbReference type="Pfam" id="PF15469">
    <property type="entry name" value="Sec5"/>
    <property type="match status" value="1"/>
</dbReference>
<evidence type="ECO:0000313" key="4">
    <source>
        <dbReference type="EMBL" id="KAI7747048.1"/>
    </source>
</evidence>
<dbReference type="AlphaFoldDB" id="A0AAD5CRN5"/>
<evidence type="ECO:0000256" key="1">
    <source>
        <dbReference type="ARBA" id="ARBA00022448"/>
    </source>
</evidence>
<dbReference type="GO" id="GO:0015031">
    <property type="term" value="P:protein transport"/>
    <property type="evidence" value="ECO:0007669"/>
    <property type="project" value="UniProtKB-KW"/>
</dbReference>
<keyword evidence="2" id="KW-0653">Protein transport</keyword>
<keyword evidence="2" id="KW-0268">Exocytosis</keyword>
<protein>
    <recommendedName>
        <fullName evidence="2">Exocyst complex component SEC5</fullName>
    </recommendedName>
</protein>
<organism evidence="4 5">
    <name type="scientific">Ambrosia artemisiifolia</name>
    <name type="common">Common ragweed</name>
    <dbReference type="NCBI Taxonomy" id="4212"/>
    <lineage>
        <taxon>Eukaryota</taxon>
        <taxon>Viridiplantae</taxon>
        <taxon>Streptophyta</taxon>
        <taxon>Embryophyta</taxon>
        <taxon>Tracheophyta</taxon>
        <taxon>Spermatophyta</taxon>
        <taxon>Magnoliopsida</taxon>
        <taxon>eudicotyledons</taxon>
        <taxon>Gunneridae</taxon>
        <taxon>Pentapetalae</taxon>
        <taxon>asterids</taxon>
        <taxon>campanulids</taxon>
        <taxon>Asterales</taxon>
        <taxon>Asteraceae</taxon>
        <taxon>Asteroideae</taxon>
        <taxon>Heliantheae alliance</taxon>
        <taxon>Heliantheae</taxon>
        <taxon>Ambrosia</taxon>
    </lineage>
</organism>
<name>A0AAD5CRN5_AMBAR</name>
<comment type="function">
    <text evidence="2">Component of the exocyst complex involved in the docking of exocytic vesicles with fusion sites on the plasma membrane.</text>
</comment>
<comment type="subunit">
    <text evidence="2">Component of the exocyst complex.</text>
</comment>
<dbReference type="InterPro" id="IPR039481">
    <property type="entry name" value="EXOC2/Sec5_N_dom"/>
</dbReference>
<dbReference type="Proteomes" id="UP001206925">
    <property type="component" value="Unassembled WGS sequence"/>
</dbReference>
<keyword evidence="5" id="KW-1185">Reference proteome</keyword>
<comment type="similarity">
    <text evidence="2">Belongs to the SEC5 family.</text>
</comment>
<feature type="domain" description="Exocyst complex component EXOC2/Sec5 N-terminal" evidence="3">
    <location>
        <begin position="27"/>
        <end position="194"/>
    </location>
</feature>
<gene>
    <name evidence="4" type="ORF">M8C21_025234</name>
</gene>